<comment type="caution">
    <text evidence="1">The sequence shown here is derived from an EMBL/GenBank/DDBJ whole genome shotgun (WGS) entry which is preliminary data.</text>
</comment>
<evidence type="ECO:0000313" key="1">
    <source>
        <dbReference type="EMBL" id="MEO3689953.1"/>
    </source>
</evidence>
<dbReference type="InterPro" id="IPR035383">
    <property type="entry name" value="MauJ"/>
</dbReference>
<dbReference type="Proteomes" id="UP001495147">
    <property type="component" value="Unassembled WGS sequence"/>
</dbReference>
<dbReference type="Pfam" id="PF17419">
    <property type="entry name" value="MauJ"/>
    <property type="match status" value="1"/>
</dbReference>
<keyword evidence="2" id="KW-1185">Reference proteome</keyword>
<organism evidence="1 2">
    <name type="scientific">Roseateles paludis</name>
    <dbReference type="NCBI Taxonomy" id="3145238"/>
    <lineage>
        <taxon>Bacteria</taxon>
        <taxon>Pseudomonadati</taxon>
        <taxon>Pseudomonadota</taxon>
        <taxon>Betaproteobacteria</taxon>
        <taxon>Burkholderiales</taxon>
        <taxon>Sphaerotilaceae</taxon>
        <taxon>Roseateles</taxon>
    </lineage>
</organism>
<reference evidence="1 2" key="1">
    <citation type="submission" date="2024-05" db="EMBL/GenBank/DDBJ databases">
        <title>Roseateles sp. DJS-2-20 16S ribosomal RNA gene Genome sequencing and assembly.</title>
        <authorList>
            <person name="Woo H."/>
        </authorList>
    </citation>
    <scope>NUCLEOTIDE SEQUENCE [LARGE SCALE GENOMIC DNA]</scope>
    <source>
        <strain evidence="1 2">DJS-2-20</strain>
    </source>
</reference>
<protein>
    <submittedName>
        <fullName evidence="1">Methylamine utilization protein MauJ</fullName>
    </submittedName>
</protein>
<accession>A0ABV0FYW8</accession>
<sequence>MNVPSVLHICFDNSHRLTKRVHLFRYKQHDFKLVQSTNRQWADHLLTIVNTEAELDEAFRIAAEFVSALAWETGGRSAVWIAGSTSRRSTLRAAKPSIFTFTRVNPFDRCVGFGLSSLPDVVTHEQRIALALFREARAANSPYQRFLFMWQVLEVLPGSKGADYVDRTLALHRPRLRDIESPLSSLDLSGKSLGNHLWDDCRSAIAHIRRDPARGATIEFDSSQDQLRIDKAGRVIEVFARDYIEHELGLTQCVYLKKPAQGGIAEFKSYPGA</sequence>
<name>A0ABV0FYW8_9BURK</name>
<proteinExistence type="predicted"/>
<gene>
    <name evidence="1" type="primary">mauJ</name>
    <name evidence="1" type="ORF">ABDJ85_00630</name>
</gene>
<evidence type="ECO:0000313" key="2">
    <source>
        <dbReference type="Proteomes" id="UP001495147"/>
    </source>
</evidence>
<dbReference type="EMBL" id="JBDPZD010000001">
    <property type="protein sequence ID" value="MEO3689953.1"/>
    <property type="molecule type" value="Genomic_DNA"/>
</dbReference>
<dbReference type="RefSeq" id="WP_347702792.1">
    <property type="nucleotide sequence ID" value="NZ_JBDPZD010000001.1"/>
</dbReference>